<dbReference type="GO" id="GO:0003677">
    <property type="term" value="F:DNA binding"/>
    <property type="evidence" value="ECO:0007669"/>
    <property type="project" value="InterPro"/>
</dbReference>
<dbReference type="SUPFAM" id="SSF53098">
    <property type="entry name" value="Ribonuclease H-like"/>
    <property type="match status" value="1"/>
</dbReference>
<dbReference type="PANTHER" id="PTHR23272:SF166">
    <property type="entry name" value="ZINC FINGER BED DOMAIN-CONTAINING PROTEIN RICESLEEPER 2-LIKE ISOFORM X1"/>
    <property type="match status" value="1"/>
</dbReference>
<dbReference type="AlphaFoldDB" id="A0AAE2CFD3"/>
<keyword evidence="4" id="KW-1185">Reference proteome</keyword>
<protein>
    <submittedName>
        <fullName evidence="3">Zinc finger BED domain-containing protein DAYSLEEPER</fullName>
    </submittedName>
</protein>
<dbReference type="EMBL" id="JACGWO010000009">
    <property type="protein sequence ID" value="KAK4420124.1"/>
    <property type="molecule type" value="Genomic_DNA"/>
</dbReference>
<accession>A0AAE2CFD3</accession>
<comment type="caution">
    <text evidence="3">The sequence shown here is derived from an EMBL/GenBank/DDBJ whole genome shotgun (WGS) entry which is preliminary data.</text>
</comment>
<dbReference type="InterPro" id="IPR025525">
    <property type="entry name" value="hAT-like_transposase_RNase-H"/>
</dbReference>
<feature type="domain" description="hAT-like transposase RNase-H fold" evidence="2">
    <location>
        <begin position="1"/>
        <end position="65"/>
    </location>
</feature>
<evidence type="ECO:0000313" key="3">
    <source>
        <dbReference type="EMBL" id="KAK4420124.1"/>
    </source>
</evidence>
<reference evidence="3" key="1">
    <citation type="submission" date="2020-06" db="EMBL/GenBank/DDBJ databases">
        <authorList>
            <person name="Li T."/>
            <person name="Hu X."/>
            <person name="Zhang T."/>
            <person name="Song X."/>
            <person name="Zhang H."/>
            <person name="Dai N."/>
            <person name="Sheng W."/>
            <person name="Hou X."/>
            <person name="Wei L."/>
        </authorList>
    </citation>
    <scope>NUCLEOTIDE SEQUENCE</scope>
    <source>
        <strain evidence="3">3651</strain>
        <tissue evidence="3">Leaf</tissue>
    </source>
</reference>
<dbReference type="Pfam" id="PF14372">
    <property type="entry name" value="hAT-like_RNase-H"/>
    <property type="match status" value="1"/>
</dbReference>
<organism evidence="3 4">
    <name type="scientific">Sesamum alatum</name>
    <dbReference type="NCBI Taxonomy" id="300844"/>
    <lineage>
        <taxon>Eukaryota</taxon>
        <taxon>Viridiplantae</taxon>
        <taxon>Streptophyta</taxon>
        <taxon>Embryophyta</taxon>
        <taxon>Tracheophyta</taxon>
        <taxon>Spermatophyta</taxon>
        <taxon>Magnoliopsida</taxon>
        <taxon>eudicotyledons</taxon>
        <taxon>Gunneridae</taxon>
        <taxon>Pentapetalae</taxon>
        <taxon>asterids</taxon>
        <taxon>lamiids</taxon>
        <taxon>Lamiales</taxon>
        <taxon>Pedaliaceae</taxon>
        <taxon>Sesamum</taxon>
    </lineage>
</organism>
<proteinExistence type="predicted"/>
<gene>
    <name evidence="3" type="ORF">Salat_2425300</name>
</gene>
<reference evidence="3" key="2">
    <citation type="journal article" date="2024" name="Plant">
        <title>Genomic evolution and insights into agronomic trait innovations of Sesamum species.</title>
        <authorList>
            <person name="Miao H."/>
            <person name="Wang L."/>
            <person name="Qu L."/>
            <person name="Liu H."/>
            <person name="Sun Y."/>
            <person name="Le M."/>
            <person name="Wang Q."/>
            <person name="Wei S."/>
            <person name="Zheng Y."/>
            <person name="Lin W."/>
            <person name="Duan Y."/>
            <person name="Cao H."/>
            <person name="Xiong S."/>
            <person name="Wang X."/>
            <person name="Wei L."/>
            <person name="Li C."/>
            <person name="Ma Q."/>
            <person name="Ju M."/>
            <person name="Zhao R."/>
            <person name="Li G."/>
            <person name="Mu C."/>
            <person name="Tian Q."/>
            <person name="Mei H."/>
            <person name="Zhang T."/>
            <person name="Gao T."/>
            <person name="Zhang H."/>
        </authorList>
    </citation>
    <scope>NUCLEOTIDE SEQUENCE</scope>
    <source>
        <strain evidence="3">3651</strain>
    </source>
</reference>
<name>A0AAE2CFD3_9LAMI</name>
<dbReference type="InterPro" id="IPR012337">
    <property type="entry name" value="RNaseH-like_sf"/>
</dbReference>
<dbReference type="GO" id="GO:0046983">
    <property type="term" value="F:protein dimerization activity"/>
    <property type="evidence" value="ECO:0007669"/>
    <property type="project" value="InterPro"/>
</dbReference>
<sequence>MARDLKSKFDKYWECYSIVLTFAIVVDPQYKLEFIEFYYKKLDVSTSYEKVNDLKEQMPVLFEEYLCAEFDSYKSQCANARSQSQLDLYLGETLIDRKQFLDRDVLDYWKGNNARYPELTLMACDVLSIPMTTVASESGFSHGGSVIGKFRSSILPTNVKAIL</sequence>
<dbReference type="PANTHER" id="PTHR23272">
    <property type="entry name" value="BED FINGER-RELATED"/>
    <property type="match status" value="1"/>
</dbReference>
<evidence type="ECO:0000313" key="4">
    <source>
        <dbReference type="Proteomes" id="UP001293254"/>
    </source>
</evidence>
<dbReference type="Pfam" id="PF05699">
    <property type="entry name" value="Dimer_Tnp_hAT"/>
    <property type="match status" value="1"/>
</dbReference>
<dbReference type="InterPro" id="IPR008906">
    <property type="entry name" value="HATC_C_dom"/>
</dbReference>
<dbReference type="Proteomes" id="UP001293254">
    <property type="component" value="Unassembled WGS sequence"/>
</dbReference>
<feature type="domain" description="HAT C-terminal dimerisation" evidence="1">
    <location>
        <begin position="86"/>
        <end position="163"/>
    </location>
</feature>
<evidence type="ECO:0000259" key="1">
    <source>
        <dbReference type="Pfam" id="PF05699"/>
    </source>
</evidence>
<evidence type="ECO:0000259" key="2">
    <source>
        <dbReference type="Pfam" id="PF14372"/>
    </source>
</evidence>